<gene>
    <name evidence="1" type="ORF">S03H2_20151</name>
</gene>
<accession>X1EN02</accession>
<sequence length="41" mass="5084">MSKDELANWYEQNMLTEFHKAQYELEAYNIFEVWHNEGNPY</sequence>
<protein>
    <submittedName>
        <fullName evidence="1">Uncharacterized protein</fullName>
    </submittedName>
</protein>
<evidence type="ECO:0000313" key="1">
    <source>
        <dbReference type="EMBL" id="GAH34776.1"/>
    </source>
</evidence>
<dbReference type="AlphaFoldDB" id="X1EN02"/>
<dbReference type="EMBL" id="BARU01010592">
    <property type="protein sequence ID" value="GAH34776.1"/>
    <property type="molecule type" value="Genomic_DNA"/>
</dbReference>
<proteinExistence type="predicted"/>
<reference evidence="1" key="1">
    <citation type="journal article" date="2014" name="Front. Microbiol.">
        <title>High frequency of phylogenetically diverse reductive dehalogenase-homologous genes in deep subseafloor sedimentary metagenomes.</title>
        <authorList>
            <person name="Kawai M."/>
            <person name="Futagami T."/>
            <person name="Toyoda A."/>
            <person name="Takaki Y."/>
            <person name="Nishi S."/>
            <person name="Hori S."/>
            <person name="Arai W."/>
            <person name="Tsubouchi T."/>
            <person name="Morono Y."/>
            <person name="Uchiyama I."/>
            <person name="Ito T."/>
            <person name="Fujiyama A."/>
            <person name="Inagaki F."/>
            <person name="Takami H."/>
        </authorList>
    </citation>
    <scope>NUCLEOTIDE SEQUENCE</scope>
    <source>
        <strain evidence="1">Expedition CK06-06</strain>
    </source>
</reference>
<organism evidence="1">
    <name type="scientific">marine sediment metagenome</name>
    <dbReference type="NCBI Taxonomy" id="412755"/>
    <lineage>
        <taxon>unclassified sequences</taxon>
        <taxon>metagenomes</taxon>
        <taxon>ecological metagenomes</taxon>
    </lineage>
</organism>
<name>X1EN02_9ZZZZ</name>
<comment type="caution">
    <text evidence="1">The sequence shown here is derived from an EMBL/GenBank/DDBJ whole genome shotgun (WGS) entry which is preliminary data.</text>
</comment>